<organism evidence="1 2">
    <name type="scientific">Candidatus Collierbacteria bacterium GW2011_GWA2_42_17</name>
    <dbReference type="NCBI Taxonomy" id="1618378"/>
    <lineage>
        <taxon>Bacteria</taxon>
        <taxon>Candidatus Collieribacteriota</taxon>
    </lineage>
</organism>
<dbReference type="EMBL" id="LCDA01000002">
    <property type="protein sequence ID" value="KKS43160.1"/>
    <property type="molecule type" value="Genomic_DNA"/>
</dbReference>
<proteinExistence type="predicted"/>
<evidence type="ECO:0000313" key="1">
    <source>
        <dbReference type="EMBL" id="KKS43160.1"/>
    </source>
</evidence>
<name>A0A0G0Z373_9BACT</name>
<protein>
    <submittedName>
        <fullName evidence="1">Uncharacterized protein</fullName>
    </submittedName>
</protein>
<comment type="caution">
    <text evidence="1">The sequence shown here is derived from an EMBL/GenBank/DDBJ whole genome shotgun (WGS) entry which is preliminary data.</text>
</comment>
<evidence type="ECO:0000313" key="2">
    <source>
        <dbReference type="Proteomes" id="UP000033854"/>
    </source>
</evidence>
<dbReference type="AlphaFoldDB" id="A0A0G0Z373"/>
<accession>A0A0G0Z373</accession>
<gene>
    <name evidence="1" type="ORF">UV06_C0002G0062</name>
</gene>
<sequence>MALKRPYAVILLVVFGLAGWKVWDVVTRGNENVLALTTTRTMEERVTSLENRVYYLEKNAGLISSKSTSKAKESFVSLLGGDTNSFDWAKISGTDFTLDISLYGKTVEVSWQGWLQGTGAVRLYDSTNHRAVDFSEYVSSSDGKKSFYSKAMSIWRGQNQYYIEGKTTNGVITLSAPRLKIVTR</sequence>
<reference evidence="1 2" key="1">
    <citation type="journal article" date="2015" name="Nature">
        <title>rRNA introns, odd ribosomes, and small enigmatic genomes across a large radiation of phyla.</title>
        <authorList>
            <person name="Brown C.T."/>
            <person name="Hug L.A."/>
            <person name="Thomas B.C."/>
            <person name="Sharon I."/>
            <person name="Castelle C.J."/>
            <person name="Singh A."/>
            <person name="Wilkins M.J."/>
            <person name="Williams K.H."/>
            <person name="Banfield J.F."/>
        </authorList>
    </citation>
    <scope>NUCLEOTIDE SEQUENCE [LARGE SCALE GENOMIC DNA]</scope>
</reference>
<dbReference type="Proteomes" id="UP000033854">
    <property type="component" value="Unassembled WGS sequence"/>
</dbReference>